<dbReference type="PANTHER" id="PTHR41164:SF1">
    <property type="entry name" value="CURLI PRODUCTION ASSEMBLY_TRANSPORT COMPONENT CSGG"/>
    <property type="match status" value="1"/>
</dbReference>
<evidence type="ECO:0000256" key="2">
    <source>
        <dbReference type="ARBA" id="ARBA00022729"/>
    </source>
</evidence>
<proteinExistence type="predicted"/>
<name>A0A9X2U567_9BACT</name>
<evidence type="ECO:0000313" key="7">
    <source>
        <dbReference type="EMBL" id="MCS3867064.1"/>
    </source>
</evidence>
<reference evidence="7" key="1">
    <citation type="submission" date="2022-08" db="EMBL/GenBank/DDBJ databases">
        <title>Genomic Encyclopedia of Type Strains, Phase V (KMG-V): Genome sequencing to study the core and pangenomes of soil and plant-associated prokaryotes.</title>
        <authorList>
            <person name="Whitman W."/>
        </authorList>
    </citation>
    <scope>NUCLEOTIDE SEQUENCE</scope>
    <source>
        <strain evidence="7">SP2016B</strain>
    </source>
</reference>
<evidence type="ECO:0000313" key="8">
    <source>
        <dbReference type="Proteomes" id="UP001155034"/>
    </source>
</evidence>
<evidence type="ECO:0000256" key="4">
    <source>
        <dbReference type="ARBA" id="ARBA00023139"/>
    </source>
</evidence>
<sequence length="466" mass="49883">MCLRLPRGAGAFVLPFVLLCAGLSTGCVNFAAPFDTQPAHPGLRSAAEPALTDLPPPAEKVVVAVYRFRDQTGQYKAVENGSSFSTAVTQGATSILTRSLESSGWFTPIEREGLSNLLNERQIIQSTRQQHSGNGGNPSSLRPLLYAGVMLEGGVIGYDTNVMTGGAGARYFGIGGSGEHRQDQVTIYLRAVSIQSGRVLKTVHTTKTILSRKLDGGAFLYVDQDRILETEAGYTANEPPVLAVTEAIDDAVRALILEGLRENLWSVATGGEARVTAALTQYDAEKDQAARRDYFDRLLVPSARPGLAFGFHGGAQRYHGDYQDPLVRLSGAFTARTHVAPRWGIGLTLSGGRVAAEEALDTLSGSLDLNLTYMALPKGDMSPYLQVGAGLRATNAEPLRFGENLFPQVSARLGTEVLVTPRLALDLSAGPSFVLQDELDGAALGRYDDSVWSATVGLTYYTGWLQ</sequence>
<dbReference type="EMBL" id="JANTYZ010000036">
    <property type="protein sequence ID" value="MCS3867064.1"/>
    <property type="molecule type" value="Genomic_DNA"/>
</dbReference>
<keyword evidence="5" id="KW-0449">Lipoprotein</keyword>
<evidence type="ECO:0000256" key="6">
    <source>
        <dbReference type="SAM" id="SignalP"/>
    </source>
</evidence>
<evidence type="ECO:0000256" key="1">
    <source>
        <dbReference type="ARBA" id="ARBA00022475"/>
    </source>
</evidence>
<evidence type="ECO:0000256" key="5">
    <source>
        <dbReference type="ARBA" id="ARBA00023288"/>
    </source>
</evidence>
<dbReference type="AlphaFoldDB" id="A0A9X2U567"/>
<dbReference type="InterPro" id="IPR011250">
    <property type="entry name" value="OMP/PagP_B-barrel"/>
</dbReference>
<dbReference type="Proteomes" id="UP001155034">
    <property type="component" value="Unassembled WGS sequence"/>
</dbReference>
<evidence type="ECO:0000256" key="3">
    <source>
        <dbReference type="ARBA" id="ARBA00023136"/>
    </source>
</evidence>
<feature type="chain" id="PRO_5040784890" evidence="6">
    <location>
        <begin position="32"/>
        <end position="466"/>
    </location>
</feature>
<organism evidence="7 8">
    <name type="scientific">Salinibacter ruber</name>
    <dbReference type="NCBI Taxonomy" id="146919"/>
    <lineage>
        <taxon>Bacteria</taxon>
        <taxon>Pseudomonadati</taxon>
        <taxon>Rhodothermota</taxon>
        <taxon>Rhodothermia</taxon>
        <taxon>Rhodothermales</taxon>
        <taxon>Salinibacteraceae</taxon>
        <taxon>Salinibacter</taxon>
    </lineage>
</organism>
<keyword evidence="1" id="KW-1003">Cell membrane</keyword>
<keyword evidence="2 6" id="KW-0732">Signal</keyword>
<accession>A0A9X2U567</accession>
<dbReference type="Pfam" id="PF03783">
    <property type="entry name" value="CsgG"/>
    <property type="match status" value="1"/>
</dbReference>
<feature type="signal peptide" evidence="6">
    <location>
        <begin position="1"/>
        <end position="31"/>
    </location>
</feature>
<dbReference type="PROSITE" id="PS51257">
    <property type="entry name" value="PROKAR_LIPOPROTEIN"/>
    <property type="match status" value="1"/>
</dbReference>
<protein>
    <submittedName>
        <fullName evidence="7">Curli production assembly/transport component CsgG</fullName>
    </submittedName>
</protein>
<dbReference type="RefSeq" id="WP_259084369.1">
    <property type="nucleotide sequence ID" value="NZ_JANTYZ010000036.1"/>
</dbReference>
<dbReference type="PANTHER" id="PTHR41164">
    <property type="entry name" value="CURLI PRODUCTION ASSEMBLY/TRANSPORT COMPONENT CSGG"/>
    <property type="match status" value="1"/>
</dbReference>
<keyword evidence="4" id="KW-0564">Palmitate</keyword>
<dbReference type="InterPro" id="IPR005534">
    <property type="entry name" value="Curli_assmbl/transp-comp_CsgG"/>
</dbReference>
<gene>
    <name evidence="7" type="ORF">GGP82_003648</name>
</gene>
<comment type="caution">
    <text evidence="7">The sequence shown here is derived from an EMBL/GenBank/DDBJ whole genome shotgun (WGS) entry which is preliminary data.</text>
</comment>
<dbReference type="SUPFAM" id="SSF56925">
    <property type="entry name" value="OMPA-like"/>
    <property type="match status" value="1"/>
</dbReference>
<dbReference type="GO" id="GO:0030288">
    <property type="term" value="C:outer membrane-bounded periplasmic space"/>
    <property type="evidence" value="ECO:0007669"/>
    <property type="project" value="InterPro"/>
</dbReference>
<keyword evidence="3" id="KW-0472">Membrane</keyword>
<dbReference type="Gene3D" id="3.40.50.10610">
    <property type="entry name" value="ABC-type transport auxiliary lipoprotein component"/>
    <property type="match status" value="2"/>
</dbReference>